<dbReference type="InterPro" id="IPR027417">
    <property type="entry name" value="P-loop_NTPase"/>
</dbReference>
<dbReference type="InterPro" id="IPR027640">
    <property type="entry name" value="Kinesin-like_fam"/>
</dbReference>
<dbReference type="GO" id="GO:0016887">
    <property type="term" value="F:ATP hydrolysis activity"/>
    <property type="evidence" value="ECO:0007669"/>
    <property type="project" value="TreeGrafter"/>
</dbReference>
<keyword evidence="1" id="KW-0067">ATP-binding</keyword>
<keyword evidence="1" id="KW-0547">Nucleotide-binding</keyword>
<dbReference type="GO" id="GO:0008017">
    <property type="term" value="F:microtubule binding"/>
    <property type="evidence" value="ECO:0007669"/>
    <property type="project" value="InterPro"/>
</dbReference>
<dbReference type="InterPro" id="IPR001752">
    <property type="entry name" value="Kinesin_motor_dom"/>
</dbReference>
<comment type="similarity">
    <text evidence="1">Belongs to the TRAFAC class myosin-kinesin ATPase superfamily. Kinesin family.</text>
</comment>
<feature type="binding site" evidence="1">
    <location>
        <begin position="129"/>
        <end position="136"/>
    </location>
    <ligand>
        <name>ATP</name>
        <dbReference type="ChEBI" id="CHEBI:30616"/>
    </ligand>
</feature>
<evidence type="ECO:0000313" key="3">
    <source>
        <dbReference type="EMBL" id="KAH7361934.1"/>
    </source>
</evidence>
<dbReference type="SUPFAM" id="SSF52540">
    <property type="entry name" value="P-loop containing nucleoside triphosphate hydrolases"/>
    <property type="match status" value="1"/>
</dbReference>
<keyword evidence="3" id="KW-0378">Hydrolase</keyword>
<feature type="domain" description="Kinesin motor" evidence="2">
    <location>
        <begin position="37"/>
        <end position="364"/>
    </location>
</feature>
<dbReference type="AlphaFoldDB" id="A0A8K0X385"/>
<dbReference type="PANTHER" id="PTHR24115:SF0">
    <property type="entry name" value="FI21273P1-RELATED"/>
    <property type="match status" value="1"/>
</dbReference>
<dbReference type="EMBL" id="JAGPXD010000003">
    <property type="protein sequence ID" value="KAH7361934.1"/>
    <property type="molecule type" value="Genomic_DNA"/>
</dbReference>
<comment type="caution">
    <text evidence="3">The sequence shown here is derived from an EMBL/GenBank/DDBJ whole genome shotgun (WGS) entry which is preliminary data.</text>
</comment>
<dbReference type="Pfam" id="PF00225">
    <property type="entry name" value="Kinesin"/>
    <property type="match status" value="1"/>
</dbReference>
<sequence>MDQSLIDNAQRFGQLVKSFKTPTTKGAAKRPPPADADMVITARLRPMSEDEKESGMVPAVFGRDGAPGIADLHELRKTVRGTPGLTSTAFSIDRVFNCSDSTEGIYKDSVQHLVPWAWSGGVSTIFAYGQTGSGKTFTISGLEDLVARALTSGTLEGTRDMYISVVELAGNTASDLLNARRPVSLLEDSFGSTHLAGAAELRITDISSLLEHIATAAALRSTASTQKNDASSRSHAICRIRLENPALPQADDGLLYMIDLAGSEAARDVTAHSADRMREAKEINASLSTLKDCIRGRASIDAGGTGKTYLPYRQSALTKLLKHVFDPATERSCRTVVIACVNPCLADVAASKNTLRYAELLKVDVPKTGAVKYDAEKPATWSNEQLRQWIGGNSGTPSVSPDILAPSETGKQLLRLPAPEFINRALKTPGVSVEQATAFQSKFWRLHVDSQRAKNAPSASSAAESVSMVDAWGNSDSSRDARPEMAGVPFKERIRPGMVVSWEPPSDAPAYIRGAGRCICVVLAKEEASAETAYRCALVNPGLMPGAFEVNMWRQWMVKMDQMIAEVLLDYDAATRYYYESV</sequence>
<accession>A0A8K0X385</accession>
<keyword evidence="1" id="KW-0505">Motor protein</keyword>
<dbReference type="GO" id="GO:0003777">
    <property type="term" value="F:microtubule motor activity"/>
    <property type="evidence" value="ECO:0007669"/>
    <property type="project" value="InterPro"/>
</dbReference>
<organism evidence="3 4">
    <name type="scientific">Plectosphaerella cucumerina</name>
    <dbReference type="NCBI Taxonomy" id="40658"/>
    <lineage>
        <taxon>Eukaryota</taxon>
        <taxon>Fungi</taxon>
        <taxon>Dikarya</taxon>
        <taxon>Ascomycota</taxon>
        <taxon>Pezizomycotina</taxon>
        <taxon>Sordariomycetes</taxon>
        <taxon>Hypocreomycetidae</taxon>
        <taxon>Glomerellales</taxon>
        <taxon>Plectosphaerellaceae</taxon>
        <taxon>Plectosphaerella</taxon>
    </lineage>
</organism>
<dbReference type="GO" id="GO:0005874">
    <property type="term" value="C:microtubule"/>
    <property type="evidence" value="ECO:0007669"/>
    <property type="project" value="TreeGrafter"/>
</dbReference>
<dbReference type="GO" id="GO:0005871">
    <property type="term" value="C:kinesin complex"/>
    <property type="evidence" value="ECO:0007669"/>
    <property type="project" value="TreeGrafter"/>
</dbReference>
<evidence type="ECO:0000313" key="4">
    <source>
        <dbReference type="Proteomes" id="UP000813385"/>
    </source>
</evidence>
<reference evidence="3" key="1">
    <citation type="journal article" date="2021" name="Nat. Commun.">
        <title>Genetic determinants of endophytism in the Arabidopsis root mycobiome.</title>
        <authorList>
            <person name="Mesny F."/>
            <person name="Miyauchi S."/>
            <person name="Thiergart T."/>
            <person name="Pickel B."/>
            <person name="Atanasova L."/>
            <person name="Karlsson M."/>
            <person name="Huettel B."/>
            <person name="Barry K.W."/>
            <person name="Haridas S."/>
            <person name="Chen C."/>
            <person name="Bauer D."/>
            <person name="Andreopoulos W."/>
            <person name="Pangilinan J."/>
            <person name="LaButti K."/>
            <person name="Riley R."/>
            <person name="Lipzen A."/>
            <person name="Clum A."/>
            <person name="Drula E."/>
            <person name="Henrissat B."/>
            <person name="Kohler A."/>
            <person name="Grigoriev I.V."/>
            <person name="Martin F.M."/>
            <person name="Hacquard S."/>
        </authorList>
    </citation>
    <scope>NUCLEOTIDE SEQUENCE</scope>
    <source>
        <strain evidence="3">MPI-CAGE-AT-0016</strain>
    </source>
</reference>
<dbReference type="InterPro" id="IPR036961">
    <property type="entry name" value="Kinesin_motor_dom_sf"/>
</dbReference>
<dbReference type="OrthoDB" id="3176171at2759"/>
<dbReference type="Proteomes" id="UP000813385">
    <property type="component" value="Unassembled WGS sequence"/>
</dbReference>
<dbReference type="PANTHER" id="PTHR24115">
    <property type="entry name" value="KINESIN-RELATED"/>
    <property type="match status" value="1"/>
</dbReference>
<protein>
    <submittedName>
        <fullName evidence="3">P-loop containing nucleoside triphosphate hydrolase protein</fullName>
    </submittedName>
</protein>
<dbReference type="Gene3D" id="3.40.850.10">
    <property type="entry name" value="Kinesin motor domain"/>
    <property type="match status" value="1"/>
</dbReference>
<dbReference type="PROSITE" id="PS50067">
    <property type="entry name" value="KINESIN_MOTOR_2"/>
    <property type="match status" value="1"/>
</dbReference>
<dbReference type="GO" id="GO:0005524">
    <property type="term" value="F:ATP binding"/>
    <property type="evidence" value="ECO:0007669"/>
    <property type="project" value="UniProtKB-UniRule"/>
</dbReference>
<dbReference type="SMART" id="SM00129">
    <property type="entry name" value="KISc"/>
    <property type="match status" value="1"/>
</dbReference>
<name>A0A8K0X385_9PEZI</name>
<proteinExistence type="inferred from homology"/>
<dbReference type="GO" id="GO:0005819">
    <property type="term" value="C:spindle"/>
    <property type="evidence" value="ECO:0007669"/>
    <property type="project" value="TreeGrafter"/>
</dbReference>
<evidence type="ECO:0000259" key="2">
    <source>
        <dbReference type="PROSITE" id="PS50067"/>
    </source>
</evidence>
<gene>
    <name evidence="3" type="ORF">B0T11DRAFT_240626</name>
</gene>
<dbReference type="PRINTS" id="PR00380">
    <property type="entry name" value="KINESINHEAVY"/>
</dbReference>
<evidence type="ECO:0000256" key="1">
    <source>
        <dbReference type="PROSITE-ProRule" id="PRU00283"/>
    </source>
</evidence>
<dbReference type="GO" id="GO:0007018">
    <property type="term" value="P:microtubule-based movement"/>
    <property type="evidence" value="ECO:0007669"/>
    <property type="project" value="InterPro"/>
</dbReference>
<keyword evidence="4" id="KW-1185">Reference proteome</keyword>